<dbReference type="Proteomes" id="UP000886722">
    <property type="component" value="Unassembled WGS sequence"/>
</dbReference>
<evidence type="ECO:0000256" key="1">
    <source>
        <dbReference type="PIRSR" id="PIRSR000097-1"/>
    </source>
</evidence>
<dbReference type="Gene3D" id="3.20.20.100">
    <property type="entry name" value="NADP-dependent oxidoreductase domain"/>
    <property type="match status" value="1"/>
</dbReference>
<reference evidence="5" key="2">
    <citation type="journal article" date="2021" name="PeerJ">
        <title>Extensive microbial diversity within the chicken gut microbiome revealed by metagenomics and culture.</title>
        <authorList>
            <person name="Gilroy R."/>
            <person name="Ravi A."/>
            <person name="Getino M."/>
            <person name="Pursley I."/>
            <person name="Horton D.L."/>
            <person name="Alikhan N.F."/>
            <person name="Baker D."/>
            <person name="Gharbi K."/>
            <person name="Hall N."/>
            <person name="Watson M."/>
            <person name="Adriaenssens E.M."/>
            <person name="Foster-Nyarko E."/>
            <person name="Jarju S."/>
            <person name="Secka A."/>
            <person name="Antonio M."/>
            <person name="Oren A."/>
            <person name="Chaudhuri R.R."/>
            <person name="La Ragione R."/>
            <person name="Hildebrand F."/>
            <person name="Pallen M.J."/>
        </authorList>
    </citation>
    <scope>NUCLEOTIDE SEQUENCE</scope>
    <source>
        <strain evidence="5">21143</strain>
    </source>
</reference>
<dbReference type="SUPFAM" id="SSF51430">
    <property type="entry name" value="NAD(P)-linked oxidoreductase"/>
    <property type="match status" value="1"/>
</dbReference>
<dbReference type="EMBL" id="DVKT01000013">
    <property type="protein sequence ID" value="HIT38806.1"/>
    <property type="molecule type" value="Genomic_DNA"/>
</dbReference>
<protein>
    <submittedName>
        <fullName evidence="5">Aldo/keto reductase</fullName>
    </submittedName>
</protein>
<dbReference type="PIRSF" id="PIRSF000097">
    <property type="entry name" value="AKR"/>
    <property type="match status" value="1"/>
</dbReference>
<feature type="binding site" evidence="2">
    <location>
        <position position="107"/>
    </location>
    <ligand>
        <name>substrate</name>
    </ligand>
</feature>
<name>A0A9D1GDJ6_9BACT</name>
<dbReference type="InterPro" id="IPR036812">
    <property type="entry name" value="NAD(P)_OxRdtase_dom_sf"/>
</dbReference>
<evidence type="ECO:0000256" key="2">
    <source>
        <dbReference type="PIRSR" id="PIRSR000097-2"/>
    </source>
</evidence>
<evidence type="ECO:0000313" key="6">
    <source>
        <dbReference type="Proteomes" id="UP000886722"/>
    </source>
</evidence>
<dbReference type="CDD" id="cd19138">
    <property type="entry name" value="AKR_YeaE"/>
    <property type="match status" value="1"/>
</dbReference>
<evidence type="ECO:0000313" key="5">
    <source>
        <dbReference type="EMBL" id="HIT38806.1"/>
    </source>
</evidence>
<feature type="active site" description="Proton donor" evidence="1">
    <location>
        <position position="52"/>
    </location>
</feature>
<dbReference type="GO" id="GO:0016491">
    <property type="term" value="F:oxidoreductase activity"/>
    <property type="evidence" value="ECO:0007669"/>
    <property type="project" value="InterPro"/>
</dbReference>
<dbReference type="PANTHER" id="PTHR43638">
    <property type="entry name" value="OXIDOREDUCTASE, ALDO/KETO REDUCTASE FAMILY PROTEIN"/>
    <property type="match status" value="1"/>
</dbReference>
<reference evidence="5" key="1">
    <citation type="submission" date="2020-10" db="EMBL/GenBank/DDBJ databases">
        <authorList>
            <person name="Gilroy R."/>
        </authorList>
    </citation>
    <scope>NUCLEOTIDE SEQUENCE</scope>
    <source>
        <strain evidence="5">21143</strain>
    </source>
</reference>
<evidence type="ECO:0000256" key="3">
    <source>
        <dbReference type="PIRSR" id="PIRSR000097-3"/>
    </source>
</evidence>
<dbReference type="InterPro" id="IPR023210">
    <property type="entry name" value="NADP_OxRdtase_dom"/>
</dbReference>
<dbReference type="AlphaFoldDB" id="A0A9D1GDJ6"/>
<organism evidence="5 6">
    <name type="scientific">Candidatus Caccoplasma intestinavium</name>
    <dbReference type="NCBI Taxonomy" id="2840716"/>
    <lineage>
        <taxon>Bacteria</taxon>
        <taxon>Pseudomonadati</taxon>
        <taxon>Bacteroidota</taxon>
        <taxon>Bacteroidia</taxon>
        <taxon>Bacteroidales</taxon>
        <taxon>Bacteroidaceae</taxon>
        <taxon>Bacteroidaceae incertae sedis</taxon>
        <taxon>Candidatus Caccoplasma</taxon>
    </lineage>
</organism>
<dbReference type="Pfam" id="PF00248">
    <property type="entry name" value="Aldo_ket_red"/>
    <property type="match status" value="1"/>
</dbReference>
<accession>A0A9D1GDJ6</accession>
<proteinExistence type="predicted"/>
<feature type="domain" description="NADP-dependent oxidoreductase" evidence="4">
    <location>
        <begin position="16"/>
        <end position="260"/>
    </location>
</feature>
<dbReference type="InterPro" id="IPR020471">
    <property type="entry name" value="AKR"/>
</dbReference>
<gene>
    <name evidence="5" type="ORF">IAD06_02015</name>
</gene>
<dbReference type="PRINTS" id="PR00069">
    <property type="entry name" value="ALDKETRDTASE"/>
</dbReference>
<sequence>MMERLITFRNGRKVIPIGQGTWKMGKRRNEEIQALRRGVELGMALIDTAEMYGNEDLVGKAVRSCRDDVFLVSKVLPDNAGYDGTKLACERSLRRLGTDYIDLYLLHWRGHYPFAETVRAMVELQQEGKIASWGMSNLDVLDMEKIVSLPHGEDCAADQVLYNLKERGIEYDLMPWCENHQIPIMAYTPFGEGNLRNHEVLQEIAVRHGATPSQVMLAWIMRTPNVVAIPKASNVAHVEENARSLNINLTEDDLREIDKAFPAPKKRIPLVGW</sequence>
<feature type="site" description="Lowers pKa of active site Tyr" evidence="3">
    <location>
        <position position="74"/>
    </location>
</feature>
<dbReference type="PANTHER" id="PTHR43638:SF3">
    <property type="entry name" value="ALDEHYDE REDUCTASE"/>
    <property type="match status" value="1"/>
</dbReference>
<comment type="caution">
    <text evidence="5">The sequence shown here is derived from an EMBL/GenBank/DDBJ whole genome shotgun (WGS) entry which is preliminary data.</text>
</comment>
<evidence type="ECO:0000259" key="4">
    <source>
        <dbReference type="Pfam" id="PF00248"/>
    </source>
</evidence>